<evidence type="ECO:0000313" key="3">
    <source>
        <dbReference type="EMBL" id="MBB5930078.1"/>
    </source>
</evidence>
<evidence type="ECO:0008006" key="5">
    <source>
        <dbReference type="Google" id="ProtNLM"/>
    </source>
</evidence>
<name>A0A7W9UT01_9ACTN</name>
<keyword evidence="1" id="KW-1133">Transmembrane helix</keyword>
<dbReference type="PROSITE" id="PS51257">
    <property type="entry name" value="PROKAR_LIPOPROTEIN"/>
    <property type="match status" value="1"/>
</dbReference>
<feature type="transmembrane region" description="Helical" evidence="1">
    <location>
        <begin position="47"/>
        <end position="64"/>
    </location>
</feature>
<feature type="chain" id="PRO_5038797507" description="Secreted protein" evidence="2">
    <location>
        <begin position="20"/>
        <end position="199"/>
    </location>
</feature>
<proteinExistence type="predicted"/>
<dbReference type="RefSeq" id="WP_184970200.1">
    <property type="nucleotide sequence ID" value="NZ_JACHJK010000011.1"/>
</dbReference>
<keyword evidence="2" id="KW-0732">Signal</keyword>
<reference evidence="3 4" key="1">
    <citation type="submission" date="2020-08" db="EMBL/GenBank/DDBJ databases">
        <title>Genomic Encyclopedia of Type Strains, Phase III (KMG-III): the genomes of soil and plant-associated and newly described type strains.</title>
        <authorList>
            <person name="Whitman W."/>
        </authorList>
    </citation>
    <scope>NUCLEOTIDE SEQUENCE [LARGE SCALE GENOMIC DNA]</scope>
    <source>
        <strain evidence="3 4">CECT 3313</strain>
    </source>
</reference>
<gene>
    <name evidence="3" type="ORF">FHS34_005571</name>
</gene>
<sequence>MKSMTVLLFVLSAVLVAMACVRADRVRAWRESLNPSATELPDSAFVVARITFLTLAAFGVYYGFQSVSLADGMAWSDDELASAVSGATDSLDGEVVYAGPHEGVPTDFDGEYPLKVEDEVAEHGGGDAPGLGVDATPTDPGASDEAYYTVTADGTPSAFCLHVKVGRDKSGDYEAPGIAGRSYPQKAYTYSVTSREGEC</sequence>
<keyword evidence="1" id="KW-0472">Membrane</keyword>
<keyword evidence="1" id="KW-0812">Transmembrane</keyword>
<feature type="signal peptide" evidence="2">
    <location>
        <begin position="1"/>
        <end position="19"/>
    </location>
</feature>
<protein>
    <recommendedName>
        <fullName evidence="5">Secreted protein</fullName>
    </recommendedName>
</protein>
<accession>A0A7W9UT01</accession>
<keyword evidence="4" id="KW-1185">Reference proteome</keyword>
<dbReference type="EMBL" id="JACHJK010000011">
    <property type="protein sequence ID" value="MBB5930078.1"/>
    <property type="molecule type" value="Genomic_DNA"/>
</dbReference>
<organism evidence="3 4">
    <name type="scientific">Streptomyces echinatus</name>
    <dbReference type="NCBI Taxonomy" id="67293"/>
    <lineage>
        <taxon>Bacteria</taxon>
        <taxon>Bacillati</taxon>
        <taxon>Actinomycetota</taxon>
        <taxon>Actinomycetes</taxon>
        <taxon>Kitasatosporales</taxon>
        <taxon>Streptomycetaceae</taxon>
        <taxon>Streptomyces</taxon>
    </lineage>
</organism>
<evidence type="ECO:0000256" key="1">
    <source>
        <dbReference type="SAM" id="Phobius"/>
    </source>
</evidence>
<evidence type="ECO:0000313" key="4">
    <source>
        <dbReference type="Proteomes" id="UP000585836"/>
    </source>
</evidence>
<evidence type="ECO:0000256" key="2">
    <source>
        <dbReference type="SAM" id="SignalP"/>
    </source>
</evidence>
<comment type="caution">
    <text evidence="3">The sequence shown here is derived from an EMBL/GenBank/DDBJ whole genome shotgun (WGS) entry which is preliminary data.</text>
</comment>
<dbReference type="AlphaFoldDB" id="A0A7W9UT01"/>
<dbReference type="Proteomes" id="UP000585836">
    <property type="component" value="Unassembled WGS sequence"/>
</dbReference>